<dbReference type="RefSeq" id="WP_002667131.1">
    <property type="nucleotide sequence ID" value="NZ_CM001795.1"/>
</dbReference>
<dbReference type="Proteomes" id="UP000011705">
    <property type="component" value="Chromosome"/>
</dbReference>
<accession>A0A0E2E522</accession>
<evidence type="ECO:0000313" key="2">
    <source>
        <dbReference type="EMBL" id="EMB33520.1"/>
    </source>
</evidence>
<sequence>MKHKKIVLVLIILAASAVFAFADFAISFGPAFTNYFVHTKNEGNFSTFSNDVQNALKNAKDEKNNAAGVAVDLRAGFIYLMAQIAFPGKNHTDLMKGATAEKDKFVVKNAFILDSQLGVGITLFKKTPFNLFLGGGLGLNAMKATQTVSIASQDISYDKLDVMFGVGVNVLASFYFTDMIGIYGGIADTVYFAPLKVKKTFKVGNQEYTVSNTKNNIKEVIANSVNLKLGLSIRL</sequence>
<evidence type="ECO:0000256" key="1">
    <source>
        <dbReference type="SAM" id="SignalP"/>
    </source>
</evidence>
<reference evidence="2" key="1">
    <citation type="submission" date="2012-01" db="EMBL/GenBank/DDBJ databases">
        <title>The Genome Sequence of Treponema denticola H-22.</title>
        <authorList>
            <consortium name="The Broad Institute Genome Sequencing Platform"/>
            <person name="Earl A."/>
            <person name="Ward D."/>
            <person name="Feldgarden M."/>
            <person name="Gevers D."/>
            <person name="Blanton J.M."/>
            <person name="Fenno C.J."/>
            <person name="Baranova O.V."/>
            <person name="Mathney J."/>
            <person name="Dewhirst F.E."/>
            <person name="Izard J."/>
            <person name="Young S.K."/>
            <person name="Zeng Q."/>
            <person name="Gargeya S."/>
            <person name="Fitzgerald M."/>
            <person name="Haas B."/>
            <person name="Abouelleil A."/>
            <person name="Alvarado L."/>
            <person name="Arachchi H.M."/>
            <person name="Berlin A."/>
            <person name="Chapman S.B."/>
            <person name="Gearin G."/>
            <person name="Goldberg J."/>
            <person name="Griggs A."/>
            <person name="Gujja S."/>
            <person name="Hansen M."/>
            <person name="Heiman D."/>
            <person name="Howarth C."/>
            <person name="Larimer J."/>
            <person name="Lui A."/>
            <person name="MacDonald P.J.P."/>
            <person name="McCowen C."/>
            <person name="Montmayeur A."/>
            <person name="Murphy C."/>
            <person name="Neiman D."/>
            <person name="Pearson M."/>
            <person name="Priest M."/>
            <person name="Roberts A."/>
            <person name="Saif S."/>
            <person name="Shea T."/>
            <person name="Sisk P."/>
            <person name="Stolte C."/>
            <person name="Sykes S."/>
            <person name="Wortman J."/>
            <person name="Nusbaum C."/>
            <person name="Birren B."/>
        </authorList>
    </citation>
    <scope>NUCLEOTIDE SEQUENCE [LARGE SCALE GENOMIC DNA]</scope>
    <source>
        <strain evidence="2">H-22</strain>
    </source>
</reference>
<protein>
    <recommendedName>
        <fullName evidence="3">Outer membrane protein beta-barrel domain-containing protein</fullName>
    </recommendedName>
</protein>
<gene>
    <name evidence="2" type="ORF">HMPREF9726_01334</name>
</gene>
<evidence type="ECO:0008006" key="3">
    <source>
        <dbReference type="Google" id="ProtNLM"/>
    </source>
</evidence>
<proteinExistence type="predicted"/>
<feature type="chain" id="PRO_5002393408" description="Outer membrane protein beta-barrel domain-containing protein" evidence="1">
    <location>
        <begin position="21"/>
        <end position="235"/>
    </location>
</feature>
<dbReference type="EMBL" id="AGDV01000011">
    <property type="protein sequence ID" value="EMB33520.1"/>
    <property type="molecule type" value="Genomic_DNA"/>
</dbReference>
<feature type="signal peptide" evidence="1">
    <location>
        <begin position="1"/>
        <end position="20"/>
    </location>
</feature>
<comment type="caution">
    <text evidence="2">The sequence shown here is derived from an EMBL/GenBank/DDBJ whole genome shotgun (WGS) entry which is preliminary data.</text>
</comment>
<name>A0A0E2E522_TREDN</name>
<organism evidence="2">
    <name type="scientific">Treponema denticola H-22</name>
    <dbReference type="NCBI Taxonomy" id="999432"/>
    <lineage>
        <taxon>Bacteria</taxon>
        <taxon>Pseudomonadati</taxon>
        <taxon>Spirochaetota</taxon>
        <taxon>Spirochaetia</taxon>
        <taxon>Spirochaetales</taxon>
        <taxon>Treponemataceae</taxon>
        <taxon>Treponema</taxon>
    </lineage>
</organism>
<dbReference type="AlphaFoldDB" id="A0A0E2E522"/>
<dbReference type="HOGENOM" id="CLU_1179786_0_0_12"/>
<dbReference type="GeneID" id="2741118"/>
<keyword evidence="1" id="KW-0732">Signal</keyword>
<dbReference type="PATRIC" id="fig|999432.5.peg.1387"/>